<dbReference type="GO" id="GO:0034375">
    <property type="term" value="P:high-density lipoprotein particle remodeling"/>
    <property type="evidence" value="ECO:0000318"/>
    <property type="project" value="GO_Central"/>
</dbReference>
<dbReference type="GO" id="GO:0034364">
    <property type="term" value="C:high-density lipoprotein particle"/>
    <property type="evidence" value="ECO:0000318"/>
    <property type="project" value="GO_Central"/>
</dbReference>
<dbReference type="GO" id="GO:0034372">
    <property type="term" value="P:very-low-density lipoprotein particle remodeling"/>
    <property type="evidence" value="ECO:0000318"/>
    <property type="project" value="GO_Central"/>
</dbReference>
<dbReference type="GO" id="GO:0005548">
    <property type="term" value="F:phospholipid transporter activity"/>
    <property type="evidence" value="ECO:0000318"/>
    <property type="project" value="GO_Central"/>
</dbReference>
<dbReference type="GO" id="GO:0120020">
    <property type="term" value="F:cholesterol transfer activity"/>
    <property type="evidence" value="ECO:0007669"/>
    <property type="project" value="InterPro"/>
</dbReference>
<dbReference type="Bgee" id="ENSACAG00000008619">
    <property type="expression patterns" value="Expressed in heart and 5 other cell types or tissues"/>
</dbReference>
<dbReference type="GO" id="GO:0017129">
    <property type="term" value="F:triglyceride binding"/>
    <property type="evidence" value="ECO:0000318"/>
    <property type="project" value="GO_Central"/>
</dbReference>
<dbReference type="SMART" id="SM00328">
    <property type="entry name" value="BPI1"/>
    <property type="match status" value="1"/>
</dbReference>
<dbReference type="GO" id="GO:0034374">
    <property type="term" value="P:low-density lipoprotein particle remodeling"/>
    <property type="evidence" value="ECO:0000318"/>
    <property type="project" value="GO_Central"/>
</dbReference>
<dbReference type="PANTHER" id="PTHR47616:SF1">
    <property type="entry name" value="CHOLESTERYL ESTER TRANSFER PROTEIN"/>
    <property type="match status" value="1"/>
</dbReference>
<keyword evidence="10" id="KW-0445">Lipid transport</keyword>
<dbReference type="GO" id="GO:0008203">
    <property type="term" value="P:cholesterol metabolic process"/>
    <property type="evidence" value="ECO:0000318"/>
    <property type="project" value="GO_Central"/>
</dbReference>
<evidence type="ECO:0000256" key="12">
    <source>
        <dbReference type="ARBA" id="ARBA00023166"/>
    </source>
</evidence>
<dbReference type="GO" id="GO:0046470">
    <property type="term" value="P:phosphatidylcholine metabolic process"/>
    <property type="evidence" value="ECO:0000318"/>
    <property type="project" value="GO_Central"/>
</dbReference>
<dbReference type="GO" id="GO:0043691">
    <property type="term" value="P:reverse cholesterol transport"/>
    <property type="evidence" value="ECO:0007669"/>
    <property type="project" value="InterPro"/>
</dbReference>
<evidence type="ECO:0000313" key="18">
    <source>
        <dbReference type="Proteomes" id="UP000001646"/>
    </source>
</evidence>
<evidence type="ECO:0000256" key="5">
    <source>
        <dbReference type="ARBA" id="ARBA00007292"/>
    </source>
</evidence>
<evidence type="ECO:0000256" key="11">
    <source>
        <dbReference type="ARBA" id="ARBA00023098"/>
    </source>
</evidence>
<dbReference type="GO" id="GO:0042632">
    <property type="term" value="P:cholesterol homeostasis"/>
    <property type="evidence" value="ECO:0000318"/>
    <property type="project" value="GO_Central"/>
</dbReference>
<dbReference type="Pfam" id="PF02886">
    <property type="entry name" value="LBP_BPI_CETP_C"/>
    <property type="match status" value="1"/>
</dbReference>
<evidence type="ECO:0000256" key="9">
    <source>
        <dbReference type="ARBA" id="ARBA00022548"/>
    </source>
</evidence>
<dbReference type="FunFam" id="3.15.10.10:FF:000002">
    <property type="entry name" value="Cholesteryl ester transfer protein"/>
    <property type="match status" value="1"/>
</dbReference>
<evidence type="ECO:0000256" key="1">
    <source>
        <dbReference type="ARBA" id="ARBA00000222"/>
    </source>
</evidence>
<comment type="catalytic activity">
    <reaction evidence="2">
        <text>cholesteryl (9Z,12Z)-octadecadienoate(in) = cholesteryl (9Z,12Z)-octadecadienoate(out)</text>
        <dbReference type="Rhea" id="RHEA:43356"/>
        <dbReference type="ChEBI" id="CHEBI:41509"/>
    </reaction>
</comment>
<protein>
    <recommendedName>
        <fullName evidence="6">Cholesteryl ester transfer protein</fullName>
    </recommendedName>
</protein>
<keyword evidence="11" id="KW-0443">Lipid metabolism</keyword>
<dbReference type="InterPro" id="IPR017943">
    <property type="entry name" value="Bactericidal_perm-incr_a/b_dom"/>
</dbReference>
<comment type="function">
    <text evidence="15">Involved in the transfer of neutral lipids, including cholesteryl ester and triglyceride, among lipoprotein particles. Allows the net movement of cholesteryl ester from high density lipoproteins/HDL to triglyceride-rich very low density lipoproteins/VLDL, and the equimolar transport of triglyceride from VLDL to HDL. Regulates the reverse cholesterol transport, by which excess cholesterol is removed from peripheral tissues and returned to the liver for elimination.</text>
</comment>
<dbReference type="Gene3D" id="3.15.20.10">
    <property type="entry name" value="Bactericidal permeability-increasing protein, domain 2"/>
    <property type="match status" value="1"/>
</dbReference>
<feature type="domain" description="Lipid-binding serum glycoprotein N-terminal" evidence="16">
    <location>
        <begin position="150"/>
        <end position="377"/>
    </location>
</feature>
<dbReference type="CDD" id="cd00025">
    <property type="entry name" value="BPI1"/>
    <property type="match status" value="1"/>
</dbReference>
<dbReference type="GO" id="GO:0070328">
    <property type="term" value="P:triglyceride homeostasis"/>
    <property type="evidence" value="ECO:0000318"/>
    <property type="project" value="GO_Central"/>
</dbReference>
<dbReference type="GeneTree" id="ENSGT01100000263546"/>
<accession>A0A803SNW7</accession>
<keyword evidence="13" id="KW-0325">Glycoprotein</keyword>
<dbReference type="GO" id="GO:0031210">
    <property type="term" value="F:phosphatidylcholine binding"/>
    <property type="evidence" value="ECO:0000318"/>
    <property type="project" value="GO_Central"/>
</dbReference>
<dbReference type="InterPro" id="IPR017942">
    <property type="entry name" value="Lipid-bd_serum_glycop_N"/>
</dbReference>
<evidence type="ECO:0000256" key="6">
    <source>
        <dbReference type="ARBA" id="ARBA00022354"/>
    </source>
</evidence>
<evidence type="ECO:0000256" key="3">
    <source>
        <dbReference type="ARBA" id="ARBA00001417"/>
    </source>
</evidence>
<reference evidence="17" key="1">
    <citation type="submission" date="2009-12" db="EMBL/GenBank/DDBJ databases">
        <title>The Genome Sequence of Anolis carolinensis (Green Anole Lizard).</title>
        <authorList>
            <consortium name="The Genome Sequencing Platform"/>
            <person name="Di Palma F."/>
            <person name="Alfoldi J."/>
            <person name="Heiman D."/>
            <person name="Young S."/>
            <person name="Grabherr M."/>
            <person name="Johnson J."/>
            <person name="Lander E.S."/>
            <person name="Lindblad-Toh K."/>
        </authorList>
    </citation>
    <scope>NUCLEOTIDE SEQUENCE [LARGE SCALE GENOMIC DNA]</scope>
    <source>
        <strain evidence="17">JBL SC #1</strain>
    </source>
</reference>
<evidence type="ECO:0000256" key="2">
    <source>
        <dbReference type="ARBA" id="ARBA00001140"/>
    </source>
</evidence>
<dbReference type="SUPFAM" id="SSF55394">
    <property type="entry name" value="Bactericidal permeability-increasing protein, BPI"/>
    <property type="match status" value="2"/>
</dbReference>
<dbReference type="Proteomes" id="UP000001646">
    <property type="component" value="Unplaced"/>
</dbReference>
<keyword evidence="12" id="KW-1207">Sterol metabolism</keyword>
<evidence type="ECO:0000259" key="16">
    <source>
        <dbReference type="SMART" id="SM00328"/>
    </source>
</evidence>
<dbReference type="GO" id="GO:0034197">
    <property type="term" value="P:triglyceride transport"/>
    <property type="evidence" value="ECO:0000318"/>
    <property type="project" value="GO_Central"/>
</dbReference>
<evidence type="ECO:0000256" key="10">
    <source>
        <dbReference type="ARBA" id="ARBA00023055"/>
    </source>
</evidence>
<reference evidence="17" key="2">
    <citation type="submission" date="2025-08" db="UniProtKB">
        <authorList>
            <consortium name="Ensembl"/>
        </authorList>
    </citation>
    <scope>IDENTIFICATION</scope>
</reference>
<dbReference type="Ensembl" id="ENSACAT00000046003.1">
    <property type="protein sequence ID" value="ENSACAP00000024657.1"/>
    <property type="gene ID" value="ENSACAG00000008619.4"/>
</dbReference>
<dbReference type="InterPro" id="IPR001124">
    <property type="entry name" value="Lipid-bd_serum_glycop_C"/>
</dbReference>
<dbReference type="InParanoid" id="A0A803SNW7"/>
<dbReference type="GO" id="GO:0055091">
    <property type="term" value="P:phospholipid homeostasis"/>
    <property type="evidence" value="ECO:0000318"/>
    <property type="project" value="GO_Central"/>
</dbReference>
<keyword evidence="7" id="KW-0813">Transport</keyword>
<name>A0A803SNW7_ANOCA</name>
<evidence type="ECO:0000256" key="14">
    <source>
        <dbReference type="ARBA" id="ARBA00023221"/>
    </source>
</evidence>
<proteinExistence type="inferred from homology"/>
<keyword evidence="9" id="KW-0153">Cholesterol metabolism</keyword>
<keyword evidence="14" id="KW-0753">Steroid metabolism</keyword>
<keyword evidence="18" id="KW-1185">Reference proteome</keyword>
<comment type="subcellular location">
    <subcellularLocation>
        <location evidence="4">Secreted</location>
    </subcellularLocation>
</comment>
<organism evidence="17 18">
    <name type="scientific">Anolis carolinensis</name>
    <name type="common">Green anole</name>
    <name type="synonym">American chameleon</name>
    <dbReference type="NCBI Taxonomy" id="28377"/>
    <lineage>
        <taxon>Eukaryota</taxon>
        <taxon>Metazoa</taxon>
        <taxon>Chordata</taxon>
        <taxon>Craniata</taxon>
        <taxon>Vertebrata</taxon>
        <taxon>Euteleostomi</taxon>
        <taxon>Lepidosauria</taxon>
        <taxon>Squamata</taxon>
        <taxon>Bifurcata</taxon>
        <taxon>Unidentata</taxon>
        <taxon>Episquamata</taxon>
        <taxon>Toxicofera</taxon>
        <taxon>Iguania</taxon>
        <taxon>Dactyloidae</taxon>
        <taxon>Anolis</taxon>
    </lineage>
</organism>
<evidence type="ECO:0000256" key="8">
    <source>
        <dbReference type="ARBA" id="ARBA00022525"/>
    </source>
</evidence>
<evidence type="ECO:0000256" key="15">
    <source>
        <dbReference type="ARBA" id="ARBA00045611"/>
    </source>
</evidence>
<dbReference type="Pfam" id="PF01273">
    <property type="entry name" value="LBP_BPI_CETP"/>
    <property type="match status" value="1"/>
</dbReference>
<evidence type="ECO:0000256" key="4">
    <source>
        <dbReference type="ARBA" id="ARBA00004613"/>
    </source>
</evidence>
<dbReference type="GO" id="GO:0015485">
    <property type="term" value="F:cholesterol binding"/>
    <property type="evidence" value="ECO:0000318"/>
    <property type="project" value="GO_Central"/>
</dbReference>
<comment type="catalytic activity">
    <reaction evidence="1">
        <text>cholesteryl (9Z-octadecenoate)(in) = cholesteryl (9Z-octadecenoate)(out)</text>
        <dbReference type="Rhea" id="RHEA:43348"/>
        <dbReference type="ChEBI" id="CHEBI:46898"/>
    </reaction>
</comment>
<evidence type="ECO:0000313" key="17">
    <source>
        <dbReference type="Ensembl" id="ENSACAP00000024657.1"/>
    </source>
</evidence>
<sequence>MSMRWVLHVIECSNAHLKSHAFNHLQSPKASPEHSLGTTAQGKIFAHRRRSGRVKRKQLGLVRRKEVGHVLCCPGMYKWPVPFAVRTTRADETWAALRSSSVKQAVDLGDTLEMEPTFLVVLAALVVSRALACGDDPSSSSFNATGIVCRLTKAGALVLNEQTAQVIQTAFRHADYPDIKGEKSMNFLGKIAYGLTNIHINDLSIEDSKVNFKEDDAIDIEIHNVSASFQGTLSYGYVGAWLLKLVHSIDFEIASSIDFQIDTKLVCENGQMVVHTSNCYLTFHELTLHLQGDKDPGWLKQLFTNFISFTLKLVLKNQVCKEINFLSQLLADFIMGTATNFLQDGDIGMDISLTAHPVINANYLESHHKGLLLYKNHSGTSQKSTFAPSLLSESRMLYFWFSDHVLNSLALAAFLDGRLEMTLAGEELQRMLESEELKAHHGILQEIFQGSSYNDSVAKVWSLDAPRISLHPQGTVVESSVAVELSISPLGKGPSAVLYFEKVGPVAVAFLVKVATLLGDHQTFNETVASNISISNDFYVSRRLLV</sequence>
<dbReference type="AlphaFoldDB" id="A0A803SNW7"/>
<comment type="catalytic activity">
    <reaction evidence="3">
        <text>1,2,3-tri-(9Z-octadecenoyl)-glycerol(in) = 1,2,3-tri-(9Z-octadecenoyl)-glycerol(out)</text>
        <dbReference type="Rhea" id="RHEA:43352"/>
        <dbReference type="ChEBI" id="CHEBI:53753"/>
    </reaction>
</comment>
<dbReference type="PANTHER" id="PTHR47616">
    <property type="entry name" value="CHOLESTERYL ESTER TRANSFER PROTEIN"/>
    <property type="match status" value="1"/>
</dbReference>
<dbReference type="Gene3D" id="3.15.10.10">
    <property type="entry name" value="Bactericidal permeability-increasing protein, domain 1"/>
    <property type="match status" value="1"/>
</dbReference>
<keyword evidence="8" id="KW-0964">Secreted</keyword>
<reference evidence="17" key="3">
    <citation type="submission" date="2025-09" db="UniProtKB">
        <authorList>
            <consortium name="Ensembl"/>
        </authorList>
    </citation>
    <scope>IDENTIFICATION</scope>
</reference>
<evidence type="ECO:0000256" key="7">
    <source>
        <dbReference type="ARBA" id="ARBA00022448"/>
    </source>
</evidence>
<comment type="similarity">
    <text evidence="5">Belongs to the BPI/LBP/Plunc superfamily. BPI/LBP family.</text>
</comment>
<dbReference type="InterPro" id="IPR017130">
    <property type="entry name" value="Cholesteryl_ester_transfer"/>
</dbReference>
<dbReference type="GO" id="GO:0006641">
    <property type="term" value="P:triglyceride metabolic process"/>
    <property type="evidence" value="ECO:0000318"/>
    <property type="project" value="GO_Central"/>
</dbReference>
<evidence type="ECO:0000256" key="13">
    <source>
        <dbReference type="ARBA" id="ARBA00023180"/>
    </source>
</evidence>